<keyword evidence="1" id="KW-0472">Membrane</keyword>
<name>A0A7S1FSL9_9STRA</name>
<keyword evidence="1" id="KW-1133">Transmembrane helix</keyword>
<feature type="transmembrane region" description="Helical" evidence="1">
    <location>
        <begin position="163"/>
        <end position="188"/>
    </location>
</feature>
<protein>
    <submittedName>
        <fullName evidence="2">Uncharacterized protein</fullName>
    </submittedName>
</protein>
<proteinExistence type="predicted"/>
<reference evidence="2" key="1">
    <citation type="submission" date="2021-01" db="EMBL/GenBank/DDBJ databases">
        <authorList>
            <person name="Corre E."/>
            <person name="Pelletier E."/>
            <person name="Niang G."/>
            <person name="Scheremetjew M."/>
            <person name="Finn R."/>
            <person name="Kale V."/>
            <person name="Holt S."/>
            <person name="Cochrane G."/>
            <person name="Meng A."/>
            <person name="Brown T."/>
            <person name="Cohen L."/>
        </authorList>
    </citation>
    <scope>NUCLEOTIDE SEQUENCE</scope>
    <source>
        <strain evidence="2">308</strain>
    </source>
</reference>
<evidence type="ECO:0000256" key="1">
    <source>
        <dbReference type="SAM" id="Phobius"/>
    </source>
</evidence>
<feature type="transmembrane region" description="Helical" evidence="1">
    <location>
        <begin position="19"/>
        <end position="36"/>
    </location>
</feature>
<evidence type="ECO:0000313" key="2">
    <source>
        <dbReference type="EMBL" id="CAD8887541.1"/>
    </source>
</evidence>
<feature type="transmembrane region" description="Helical" evidence="1">
    <location>
        <begin position="56"/>
        <end position="75"/>
    </location>
</feature>
<feature type="transmembrane region" description="Helical" evidence="1">
    <location>
        <begin position="200"/>
        <end position="219"/>
    </location>
</feature>
<gene>
    <name evidence="2" type="ORF">CHYS00102_LOCUS14739</name>
</gene>
<organism evidence="2">
    <name type="scientific">Corethron hystrix</name>
    <dbReference type="NCBI Taxonomy" id="216773"/>
    <lineage>
        <taxon>Eukaryota</taxon>
        <taxon>Sar</taxon>
        <taxon>Stramenopiles</taxon>
        <taxon>Ochrophyta</taxon>
        <taxon>Bacillariophyta</taxon>
        <taxon>Coscinodiscophyceae</taxon>
        <taxon>Corethrophycidae</taxon>
        <taxon>Corethrales</taxon>
        <taxon>Corethraceae</taxon>
        <taxon>Corethron</taxon>
    </lineage>
</organism>
<dbReference type="AlphaFoldDB" id="A0A7S1FSL9"/>
<accession>A0A7S1FSL9</accession>
<keyword evidence="1" id="KW-0812">Transmembrane</keyword>
<feature type="transmembrane region" description="Helical" evidence="1">
    <location>
        <begin position="136"/>
        <end position="156"/>
    </location>
</feature>
<dbReference type="EMBL" id="HBFR01020474">
    <property type="protein sequence ID" value="CAD8887541.1"/>
    <property type="molecule type" value="Transcribed_RNA"/>
</dbReference>
<sequence length="258" mass="28659">MHISSVTTRYVVGTKFEGLCSYILMICWDVGLAVMSKPDNNLALDKDTGYIKNANIYFSSWGAFVVTVIIFAKYIQSIHNINLRAELKRRPRRLTLWFGLMASSLILSGSSGDIYTSKCETENSNISFCVIANRSVILGLCTGFVGLGMACFLLFSSENAKTLIFLSAELVVSFVMATVNGIGVSHITRESGPGGVINNLFFASWGCLCLSIWIFFNCLDEISSNKEKRQIERACYHDMSRREVLTKINGNDQIYTVA</sequence>
<feature type="transmembrane region" description="Helical" evidence="1">
    <location>
        <begin position="96"/>
        <end position="116"/>
    </location>
</feature>